<dbReference type="InterPro" id="IPR005625">
    <property type="entry name" value="PepSY-ass_TM"/>
</dbReference>
<feature type="transmembrane region" description="Helical" evidence="1">
    <location>
        <begin position="341"/>
        <end position="366"/>
    </location>
</feature>
<feature type="transmembrane region" description="Helical" evidence="1">
    <location>
        <begin position="144"/>
        <end position="164"/>
    </location>
</feature>
<dbReference type="AlphaFoldDB" id="K7AEI0"/>
<dbReference type="OrthoDB" id="9791166at2"/>
<dbReference type="EMBL" id="BAER01000072">
    <property type="protein sequence ID" value="GAC33720.1"/>
    <property type="molecule type" value="Genomic_DNA"/>
</dbReference>
<proteinExistence type="predicted"/>
<organism evidence="2 3">
    <name type="scientific">Paraglaciecola polaris LMG 21857</name>
    <dbReference type="NCBI Taxonomy" id="1129793"/>
    <lineage>
        <taxon>Bacteria</taxon>
        <taxon>Pseudomonadati</taxon>
        <taxon>Pseudomonadota</taxon>
        <taxon>Gammaproteobacteria</taxon>
        <taxon>Alteromonadales</taxon>
        <taxon>Alteromonadaceae</taxon>
        <taxon>Paraglaciecola</taxon>
    </lineage>
</organism>
<feature type="transmembrane region" description="Helical" evidence="1">
    <location>
        <begin position="193"/>
        <end position="219"/>
    </location>
</feature>
<keyword evidence="1" id="KW-0472">Membrane</keyword>
<dbReference type="Pfam" id="PF03929">
    <property type="entry name" value="PepSY_TM"/>
    <property type="match status" value="1"/>
</dbReference>
<sequence>MNFKLLKKWVFWTHLITGLLAGVFVLCMSASGFLLTYERQIIEFSDMSYSVTPTPFSKRISTDEVVEILQQRHPSEHHIFIRWVNNNGAAIPAWAGNNSYLLHPYTGKILRNGEGFVADFFHHVTDFHRYLMLEGESRVIGKNITAYANLVFIFLLLSGLYLWLPKRINRNSLKQYLWLPIRYKNSAHRNRQWHLVFGIWCLPPLFVIALTATIFHFSWANEALYGAFGESVPQREKHDEVANLLADEVPYESLFQLAIEHAKNNDFADWHSMWLEMGEVKNEARFYIDKSIGHRQELAYSLYFNTRSGDVSKVQHKSDWSSGGQAWGTARFLHTGEYFGVIGQTIAGIVSLLTCILVYTGFLLAWRRLISTPLERKKHRKMYQNIRPLNGELK</sequence>
<keyword evidence="3" id="KW-1185">Reference proteome</keyword>
<dbReference type="PANTHER" id="PTHR34219">
    <property type="entry name" value="IRON-REGULATED INNER MEMBRANE PROTEIN-RELATED"/>
    <property type="match status" value="1"/>
</dbReference>
<gene>
    <name evidence="2" type="ORF">GPLA_2826</name>
</gene>
<protein>
    <recommendedName>
        <fullName evidence="4">PepSY-associated TM helix</fullName>
    </recommendedName>
</protein>
<dbReference type="Proteomes" id="UP000006322">
    <property type="component" value="Unassembled WGS sequence"/>
</dbReference>
<dbReference type="RefSeq" id="WP_007105487.1">
    <property type="nucleotide sequence ID" value="NZ_BAER01000072.1"/>
</dbReference>
<evidence type="ECO:0000256" key="1">
    <source>
        <dbReference type="SAM" id="Phobius"/>
    </source>
</evidence>
<dbReference type="STRING" id="1129793.GPLA_2826"/>
<comment type="caution">
    <text evidence="2">The sequence shown here is derived from an EMBL/GenBank/DDBJ whole genome shotgun (WGS) entry which is preliminary data.</text>
</comment>
<evidence type="ECO:0000313" key="3">
    <source>
        <dbReference type="Proteomes" id="UP000006322"/>
    </source>
</evidence>
<evidence type="ECO:0000313" key="2">
    <source>
        <dbReference type="EMBL" id="GAC33720.1"/>
    </source>
</evidence>
<name>K7AEI0_9ALTE</name>
<reference evidence="3" key="1">
    <citation type="journal article" date="2014" name="Environ. Microbiol.">
        <title>Comparative genomics of the marine bacterial genus Glaciecola reveals the high degree of genomic diversity and genomic characteristic for cold adaptation.</title>
        <authorList>
            <person name="Qin Q.L."/>
            <person name="Xie B.B."/>
            <person name="Yu Y."/>
            <person name="Shu Y.L."/>
            <person name="Rong J.C."/>
            <person name="Zhang Y.J."/>
            <person name="Zhao D.L."/>
            <person name="Chen X.L."/>
            <person name="Zhang X.Y."/>
            <person name="Chen B."/>
            <person name="Zhou B.C."/>
            <person name="Zhang Y.Z."/>
        </authorList>
    </citation>
    <scope>NUCLEOTIDE SEQUENCE [LARGE SCALE GENOMIC DNA]</scope>
    <source>
        <strain evidence="3">LMG 21857</strain>
    </source>
</reference>
<feature type="transmembrane region" description="Helical" evidence="1">
    <location>
        <begin position="12"/>
        <end position="37"/>
    </location>
</feature>
<accession>K7AEI0</accession>
<evidence type="ECO:0008006" key="4">
    <source>
        <dbReference type="Google" id="ProtNLM"/>
    </source>
</evidence>
<keyword evidence="1" id="KW-0812">Transmembrane</keyword>
<keyword evidence="1" id="KW-1133">Transmembrane helix</keyword>